<dbReference type="Proteomes" id="UP001628179">
    <property type="component" value="Unassembled WGS sequence"/>
</dbReference>
<dbReference type="InterPro" id="IPR040349">
    <property type="entry name" value="Csm1/Pcs1"/>
</dbReference>
<dbReference type="CDD" id="cd23787">
    <property type="entry name" value="RWD_CSM1"/>
    <property type="match status" value="1"/>
</dbReference>
<accession>A0ABQ0GMT1</accession>
<evidence type="ECO:0000259" key="2">
    <source>
        <dbReference type="Pfam" id="PF12539"/>
    </source>
</evidence>
<sequence>MPPAKKAATGRRAANRVTKPAPKASTSRHRANNRIAAAAAAAAAEVADGGRTALVDKPSNVTPSGRGRGRKLVAAAEEEEEEEEEDAHMSDAPAPAAETSPAVKKKTARGRPKKAVVEAETRTDTRRGRKTRSKAADAEIEEDVSEIPETQQPDDPQGGVDEGDEDRDDLADLPVHHSSDRAEPSGSSVPVPSSVSKRSPRKPSSDNGDPALRRRLGEMTQKCESLELKYRDLKEIAVREAERNFDRLKKQSEEKSKAADQLIATLKAELAAQKETSKETQRLQKQLETAESKITSLQTKLNELTTSLTDSKSEIKSLNIKLAAARNAEAAATAAAGKVQVPGSAMKGGAGGSSTAASRLAAASTSEAIHQATLAAQKKEDLYGDLTGLIVRSVKREAGEDVFDCIQTGRNGTLHFKLAVEANGGEAQCHYTPQLDSNRDRALIAVLPGFLVDEISFPQTQAGKFYARVMKALNEQGE</sequence>
<feature type="compositionally biased region" description="Basic and acidic residues" evidence="1">
    <location>
        <begin position="174"/>
        <end position="183"/>
    </location>
</feature>
<name>A0ABQ0GMT1_9PEZI</name>
<feature type="compositionally biased region" description="Acidic residues" evidence="1">
    <location>
        <begin position="76"/>
        <end position="86"/>
    </location>
</feature>
<dbReference type="Pfam" id="PF12539">
    <property type="entry name" value="Csm1"/>
    <property type="match status" value="1"/>
</dbReference>
<evidence type="ECO:0000313" key="4">
    <source>
        <dbReference type="Proteomes" id="UP001628179"/>
    </source>
</evidence>
<evidence type="ECO:0000256" key="1">
    <source>
        <dbReference type="SAM" id="MobiDB-lite"/>
    </source>
</evidence>
<dbReference type="PANTHER" id="PTHR28006:SF1">
    <property type="entry name" value="MONOPOLIN COMPLEX SUBUNIT CSM1"/>
    <property type="match status" value="1"/>
</dbReference>
<gene>
    <name evidence="3" type="ORF">MFIFM68171_09279</name>
</gene>
<protein>
    <submittedName>
        <fullName evidence="3">Monopolin complex subunit pcs1</fullName>
    </submittedName>
</protein>
<evidence type="ECO:0000313" key="3">
    <source>
        <dbReference type="EMBL" id="GAB1319069.1"/>
    </source>
</evidence>
<feature type="compositionally biased region" description="Acidic residues" evidence="1">
    <location>
        <begin position="161"/>
        <end position="171"/>
    </location>
</feature>
<dbReference type="PANTHER" id="PTHR28006">
    <property type="entry name" value="MONOPOLIN COMPLEX SUBUNIT CSM1"/>
    <property type="match status" value="1"/>
</dbReference>
<dbReference type="EMBL" id="BAAFSV010000005">
    <property type="protein sequence ID" value="GAB1319069.1"/>
    <property type="molecule type" value="Genomic_DNA"/>
</dbReference>
<feature type="region of interest" description="Disordered" evidence="1">
    <location>
        <begin position="1"/>
        <end position="223"/>
    </location>
</feature>
<keyword evidence="4" id="KW-1185">Reference proteome</keyword>
<feature type="compositionally biased region" description="Basic and acidic residues" evidence="1">
    <location>
        <begin position="115"/>
        <end position="126"/>
    </location>
</feature>
<dbReference type="Gene3D" id="1.10.287.1490">
    <property type="match status" value="1"/>
</dbReference>
<proteinExistence type="predicted"/>
<reference evidence="3 4" key="1">
    <citation type="submission" date="2024-09" db="EMBL/GenBank/DDBJ databases">
        <title>Itraconazole resistance in Madurella fahalii resulting from another homologue of gene encoding cytochrome P450 14-alpha sterol demethylase (CYP51).</title>
        <authorList>
            <person name="Yoshioka I."/>
            <person name="Fahal A.H."/>
            <person name="Kaneko S."/>
            <person name="Yaguchi T."/>
        </authorList>
    </citation>
    <scope>NUCLEOTIDE SEQUENCE [LARGE SCALE GENOMIC DNA]</scope>
    <source>
        <strain evidence="3 4">IFM 68171</strain>
    </source>
</reference>
<dbReference type="Gene3D" id="3.90.1150.80">
    <property type="match status" value="1"/>
</dbReference>
<feature type="compositionally biased region" description="Low complexity" evidence="1">
    <location>
        <begin position="184"/>
        <end position="197"/>
    </location>
</feature>
<dbReference type="InterPro" id="IPR020981">
    <property type="entry name" value="Csm1/Pcs1_C"/>
</dbReference>
<dbReference type="GeneID" id="98180021"/>
<dbReference type="InterPro" id="IPR038608">
    <property type="entry name" value="Csm1/Pcs1_C_sf"/>
</dbReference>
<dbReference type="RefSeq" id="XP_070920799.1">
    <property type="nucleotide sequence ID" value="XM_071064698.1"/>
</dbReference>
<comment type="caution">
    <text evidence="3">The sequence shown here is derived from an EMBL/GenBank/DDBJ whole genome shotgun (WGS) entry which is preliminary data.</text>
</comment>
<feature type="compositionally biased region" description="Basic residues" evidence="1">
    <location>
        <begin position="103"/>
        <end position="114"/>
    </location>
</feature>
<feature type="domain" description="Monopolin complex subunit Csm1/Pcs1 C-terminal" evidence="2">
    <location>
        <begin position="378"/>
        <end position="459"/>
    </location>
</feature>
<organism evidence="3 4">
    <name type="scientific">Madurella fahalii</name>
    <dbReference type="NCBI Taxonomy" id="1157608"/>
    <lineage>
        <taxon>Eukaryota</taxon>
        <taxon>Fungi</taxon>
        <taxon>Dikarya</taxon>
        <taxon>Ascomycota</taxon>
        <taxon>Pezizomycotina</taxon>
        <taxon>Sordariomycetes</taxon>
        <taxon>Sordariomycetidae</taxon>
        <taxon>Sordariales</taxon>
        <taxon>Sordariales incertae sedis</taxon>
        <taxon>Madurella</taxon>
    </lineage>
</organism>